<dbReference type="AlphaFoldDB" id="A0A2G7G195"/>
<dbReference type="Gene3D" id="4.10.240.10">
    <property type="entry name" value="Zn(2)-C6 fungal-type DNA-binding domain"/>
    <property type="match status" value="1"/>
</dbReference>
<keyword evidence="3" id="KW-0805">Transcription regulation</keyword>
<evidence type="ECO:0000256" key="4">
    <source>
        <dbReference type="ARBA" id="ARBA00023125"/>
    </source>
</evidence>
<dbReference type="GO" id="GO:0008270">
    <property type="term" value="F:zinc ion binding"/>
    <property type="evidence" value="ECO:0007669"/>
    <property type="project" value="InterPro"/>
</dbReference>
<evidence type="ECO:0000256" key="6">
    <source>
        <dbReference type="ARBA" id="ARBA00023242"/>
    </source>
</evidence>
<dbReference type="GO" id="GO:0032259">
    <property type="term" value="P:methylation"/>
    <property type="evidence" value="ECO:0007669"/>
    <property type="project" value="UniProtKB-KW"/>
</dbReference>
<evidence type="ECO:0000256" key="5">
    <source>
        <dbReference type="ARBA" id="ARBA00023163"/>
    </source>
</evidence>
<keyword evidence="9" id="KW-0808">Transferase</keyword>
<dbReference type="STRING" id="656916.A0A2G7G195"/>
<keyword evidence="6" id="KW-0539">Nucleus</keyword>
<reference evidence="9 10" key="1">
    <citation type="submission" date="2017-05" db="EMBL/GenBank/DDBJ databases">
        <title>Genome sequence for an aflatoxigenic pathogen of Argentinian peanut, Aspergillus arachidicola.</title>
        <authorList>
            <person name="Moore G."/>
            <person name="Beltz S.B."/>
            <person name="Mack B.M."/>
        </authorList>
    </citation>
    <scope>NUCLEOTIDE SEQUENCE [LARGE SCALE GENOMIC DNA]</scope>
    <source>
        <strain evidence="9 10">CBS 117610</strain>
    </source>
</reference>
<dbReference type="InterPro" id="IPR029063">
    <property type="entry name" value="SAM-dependent_MTases_sf"/>
</dbReference>
<feature type="compositionally biased region" description="Pro residues" evidence="7">
    <location>
        <begin position="18"/>
        <end position="38"/>
    </location>
</feature>
<feature type="region of interest" description="Disordered" evidence="7">
    <location>
        <begin position="1"/>
        <end position="46"/>
    </location>
</feature>
<dbReference type="SUPFAM" id="SSF57701">
    <property type="entry name" value="Zn2/Cys6 DNA-binding domain"/>
    <property type="match status" value="1"/>
</dbReference>
<accession>A0A2G7G195</accession>
<keyword evidence="2" id="KW-0862">Zinc</keyword>
<keyword evidence="5" id="KW-0804">Transcription</keyword>
<feature type="compositionally biased region" description="Basic and acidic residues" evidence="7">
    <location>
        <begin position="7"/>
        <end position="16"/>
    </location>
</feature>
<dbReference type="Gene3D" id="3.40.50.150">
    <property type="entry name" value="Vaccinia Virus protein VP39"/>
    <property type="match status" value="1"/>
</dbReference>
<keyword evidence="1" id="KW-0479">Metal-binding</keyword>
<dbReference type="Pfam" id="PF00172">
    <property type="entry name" value="Zn_clus"/>
    <property type="match status" value="1"/>
</dbReference>
<keyword evidence="4" id="KW-0238">DNA-binding</keyword>
<dbReference type="InterPro" id="IPR001138">
    <property type="entry name" value="Zn2Cys6_DnaBD"/>
</dbReference>
<dbReference type="Proteomes" id="UP000231358">
    <property type="component" value="Unassembled WGS sequence"/>
</dbReference>
<dbReference type="GO" id="GO:0008168">
    <property type="term" value="F:methyltransferase activity"/>
    <property type="evidence" value="ECO:0007669"/>
    <property type="project" value="UniProtKB-KW"/>
</dbReference>
<keyword evidence="9" id="KW-0489">Methyltransferase</keyword>
<evidence type="ECO:0000313" key="9">
    <source>
        <dbReference type="EMBL" id="PIG86626.1"/>
    </source>
</evidence>
<organism evidence="9 10">
    <name type="scientific">Aspergillus arachidicola</name>
    <dbReference type="NCBI Taxonomy" id="656916"/>
    <lineage>
        <taxon>Eukaryota</taxon>
        <taxon>Fungi</taxon>
        <taxon>Dikarya</taxon>
        <taxon>Ascomycota</taxon>
        <taxon>Pezizomycotina</taxon>
        <taxon>Eurotiomycetes</taxon>
        <taxon>Eurotiomycetidae</taxon>
        <taxon>Eurotiales</taxon>
        <taxon>Aspergillaceae</taxon>
        <taxon>Aspergillus</taxon>
        <taxon>Aspergillus subgen. Circumdati</taxon>
    </lineage>
</organism>
<dbReference type="EMBL" id="NEXV01000243">
    <property type="protein sequence ID" value="PIG86626.1"/>
    <property type="molecule type" value="Genomic_DNA"/>
</dbReference>
<protein>
    <submittedName>
        <fullName evidence="9">Methyltransferase LaeA-like protein</fullName>
    </submittedName>
</protein>
<dbReference type="PANTHER" id="PTHR36206">
    <property type="entry name" value="ASPERCRYPTIN BIOSYNTHESIS CLUSTER-SPECIFIC TRANSCRIPTION REGULATOR ATNN-RELATED"/>
    <property type="match status" value="1"/>
</dbReference>
<proteinExistence type="predicted"/>
<dbReference type="InterPro" id="IPR052360">
    <property type="entry name" value="Transcr_Regulatory_Proteins"/>
</dbReference>
<sequence length="941" mass="106186">MASRSEPPQKRPREETPPESPPPEVEPEPQPQPQAAPEPEPEQQPEIPQGHIQGIIEPDTFSDGDGDSLYAGSLGDASYTTSITSSAMNYQYENGRRYHSYHEGEYILPNDEQEQDRLDLSHHIYRMILKGELNAAPIKNPARVLDIGTGTGIWAIDFADEHPESEVIGNDLSPIQPSWIPPNLRFEVDDFEAPWSYSQPFDYIHGRELEGFIRDHDRLFQQALANLKPGGWFEIASIEVNCFSDDDTHLKATSMMEGVKNMHISAKKFGKDFDTVKNWRSKMENAGFVNVREDVYKLPQSPWPKDPKLKELGRYHQVNMIEAMPPYCYALFTRMLGWHRIEIEALVAGMRKELRDTSLHLYSRLHIVIRKVKCDEGKPACARCVSTGRKCDGYASQTTPSKIFQPLLTVVTAKSSTESRALEFFFHKSSSQLSGFFEGSFWKVTVLQLSLVEPAIRQAIAAIGSLHEHKGGCKLLPSFNTAGGDPHPAIQLYTRALRSTIEKSAADTGVIPVVVVASILFTAFEFLRGNASAAASHISNGINLLWAWREKTGSRPKVPWGQGYSSFQSYFVETELAPILSLFNLNSTEFQPGTRRKVLLNPVDTGLLILTDRFESLREVRVAMVDLVTATAAVFQLLDQNLKLGKLPDAGLLTIISGLRQTRDRWKTNFDDLVRRQSATWDKNEQDAAEVLRLMWYSTVMGTTTYRVGSECAWDEHREDFEEIVRIGEKIVSDPDRYPDELSKTLCLDFGLLYPLHAVAWKCRWPRLRRKGLDLLRRMPRKEWWYEVSHYHDVFSQIMEFEEACLDPHEVATTEDAAIIPEHVRVHDFYTEQTSTKANGCTLYKLTLLTKPNGLDGDWHSTTEDLWLPTPPQDGDTVSPFNLFCCKDWAKVELSNPQTVNLVTNAVLGPEESPGANFDDSSNAKRSILVAPILKPTSASG</sequence>
<evidence type="ECO:0000256" key="1">
    <source>
        <dbReference type="ARBA" id="ARBA00022723"/>
    </source>
</evidence>
<keyword evidence="10" id="KW-1185">Reference proteome</keyword>
<dbReference type="Pfam" id="PF13489">
    <property type="entry name" value="Methyltransf_23"/>
    <property type="match status" value="1"/>
</dbReference>
<feature type="domain" description="Zn(2)-C6 fungal-type" evidence="8">
    <location>
        <begin position="370"/>
        <end position="398"/>
    </location>
</feature>
<dbReference type="GO" id="GO:0003677">
    <property type="term" value="F:DNA binding"/>
    <property type="evidence" value="ECO:0007669"/>
    <property type="project" value="UniProtKB-KW"/>
</dbReference>
<name>A0A2G7G195_9EURO</name>
<dbReference type="InterPro" id="IPR036864">
    <property type="entry name" value="Zn2-C6_fun-type_DNA-bd_sf"/>
</dbReference>
<dbReference type="SUPFAM" id="SSF53335">
    <property type="entry name" value="S-adenosyl-L-methionine-dependent methyltransferases"/>
    <property type="match status" value="1"/>
</dbReference>
<evidence type="ECO:0000259" key="8">
    <source>
        <dbReference type="Pfam" id="PF00172"/>
    </source>
</evidence>
<dbReference type="CDD" id="cd02440">
    <property type="entry name" value="AdoMet_MTases"/>
    <property type="match status" value="1"/>
</dbReference>
<evidence type="ECO:0000256" key="2">
    <source>
        <dbReference type="ARBA" id="ARBA00022833"/>
    </source>
</evidence>
<evidence type="ECO:0000313" key="10">
    <source>
        <dbReference type="Proteomes" id="UP000231358"/>
    </source>
</evidence>
<evidence type="ECO:0000256" key="3">
    <source>
        <dbReference type="ARBA" id="ARBA00023015"/>
    </source>
</evidence>
<dbReference type="GO" id="GO:0000981">
    <property type="term" value="F:DNA-binding transcription factor activity, RNA polymerase II-specific"/>
    <property type="evidence" value="ECO:0007669"/>
    <property type="project" value="InterPro"/>
</dbReference>
<dbReference type="CDD" id="cd00067">
    <property type="entry name" value="GAL4"/>
    <property type="match status" value="1"/>
</dbReference>
<dbReference type="GO" id="GO:0009893">
    <property type="term" value="P:positive regulation of metabolic process"/>
    <property type="evidence" value="ECO:0007669"/>
    <property type="project" value="UniProtKB-ARBA"/>
</dbReference>
<gene>
    <name evidence="9" type="ORF">AARAC_006121</name>
</gene>
<evidence type="ECO:0000256" key="7">
    <source>
        <dbReference type="SAM" id="MobiDB-lite"/>
    </source>
</evidence>
<dbReference type="PANTHER" id="PTHR36206:SF12">
    <property type="entry name" value="ASPERCRYPTIN BIOSYNTHESIS CLUSTER-SPECIFIC TRANSCRIPTION REGULATOR ATNN-RELATED"/>
    <property type="match status" value="1"/>
</dbReference>
<comment type="caution">
    <text evidence="9">The sequence shown here is derived from an EMBL/GenBank/DDBJ whole genome shotgun (WGS) entry which is preliminary data.</text>
</comment>